<evidence type="ECO:0000256" key="4">
    <source>
        <dbReference type="SAM" id="MobiDB-lite"/>
    </source>
</evidence>
<evidence type="ECO:0000256" key="3">
    <source>
        <dbReference type="ARBA" id="ARBA00023193"/>
    </source>
</evidence>
<keyword evidence="3" id="KW-0652">Protein synthesis inhibitor</keyword>
<evidence type="ECO:0000256" key="1">
    <source>
        <dbReference type="ARBA" id="ARBA00005480"/>
    </source>
</evidence>
<sequence>MSGRCCQEQTPSRDIPGPGKRLALPDGAPLPPGDYSTTPGGTVFGTTPGGTRIIYDRKFLMECRNSPIAKTPPSDLPDIPGVTSPNVEELKIENNHVQNCDEKVSAGECTQKPKRRASLGAGNRDRYIRTGARRSPGAASLQNHRMIWGWKGPLEIIQSNPPARAGPTGMCPGGFECLQRRRLHHLPGQPLLGLCHPHRKEVPPHV</sequence>
<dbReference type="InterPro" id="IPR008606">
    <property type="entry name" value="EIF4EBP"/>
</dbReference>
<keyword evidence="6" id="KW-1185">Reference proteome</keyword>
<dbReference type="GO" id="GO:0045947">
    <property type="term" value="P:negative regulation of translational initiation"/>
    <property type="evidence" value="ECO:0007669"/>
    <property type="project" value="InterPro"/>
</dbReference>
<accession>A0A8C3JRT3</accession>
<dbReference type="Pfam" id="PF05456">
    <property type="entry name" value="eIF_4EBP"/>
    <property type="match status" value="1"/>
</dbReference>
<dbReference type="Ensembl" id="ENSCPGT00000012671.1">
    <property type="protein sequence ID" value="ENSCPGP00000011560.1"/>
    <property type="gene ID" value="ENSCPGG00000008240.1"/>
</dbReference>
<reference evidence="5" key="1">
    <citation type="submission" date="2025-08" db="UniProtKB">
        <authorList>
            <consortium name="Ensembl"/>
        </authorList>
    </citation>
    <scope>IDENTIFICATION</scope>
</reference>
<evidence type="ECO:0000313" key="5">
    <source>
        <dbReference type="Ensembl" id="ENSCPGP00000011560.1"/>
    </source>
</evidence>
<dbReference type="PANTHER" id="PTHR12669:SF14">
    <property type="entry name" value="EUKARYOTIC TRANSLATION INITIATION FACTOR 4E-BINDING PROTEIN 1"/>
    <property type="match status" value="1"/>
</dbReference>
<dbReference type="GO" id="GO:0008190">
    <property type="term" value="F:eukaryotic initiation factor 4E binding"/>
    <property type="evidence" value="ECO:0007669"/>
    <property type="project" value="InterPro"/>
</dbReference>
<protein>
    <submittedName>
        <fullName evidence="5">Eukaryotic translation initiation factor 4E binding protein 1</fullName>
    </submittedName>
</protein>
<name>A0A8C3JRT3_9CHAR</name>
<dbReference type="AlphaFoldDB" id="A0A8C3JRT3"/>
<evidence type="ECO:0000256" key="2">
    <source>
        <dbReference type="ARBA" id="ARBA00022845"/>
    </source>
</evidence>
<organism evidence="5 6">
    <name type="scientific">Calidris pygmaea</name>
    <name type="common">Spoon-billed sandpiper</name>
    <dbReference type="NCBI Taxonomy" id="425635"/>
    <lineage>
        <taxon>Eukaryota</taxon>
        <taxon>Metazoa</taxon>
        <taxon>Chordata</taxon>
        <taxon>Craniata</taxon>
        <taxon>Vertebrata</taxon>
        <taxon>Euteleostomi</taxon>
        <taxon>Archelosauria</taxon>
        <taxon>Archosauria</taxon>
        <taxon>Dinosauria</taxon>
        <taxon>Saurischia</taxon>
        <taxon>Theropoda</taxon>
        <taxon>Coelurosauria</taxon>
        <taxon>Aves</taxon>
        <taxon>Neognathae</taxon>
        <taxon>Neoaves</taxon>
        <taxon>Charadriiformes</taxon>
        <taxon>Scolopacidae</taxon>
        <taxon>Calidris</taxon>
    </lineage>
</organism>
<dbReference type="Proteomes" id="UP000694419">
    <property type="component" value="Unplaced"/>
</dbReference>
<reference evidence="5" key="2">
    <citation type="submission" date="2025-09" db="UniProtKB">
        <authorList>
            <consortium name="Ensembl"/>
        </authorList>
    </citation>
    <scope>IDENTIFICATION</scope>
</reference>
<evidence type="ECO:0000313" key="6">
    <source>
        <dbReference type="Proteomes" id="UP000694419"/>
    </source>
</evidence>
<feature type="compositionally biased region" description="Low complexity" evidence="4">
    <location>
        <begin position="22"/>
        <end position="48"/>
    </location>
</feature>
<proteinExistence type="inferred from homology"/>
<dbReference type="PANTHER" id="PTHR12669">
    <property type="entry name" value="EUKARYOTIC TRANSLATION INITIATION FACTOR 4E-BINDING PROTEIN"/>
    <property type="match status" value="1"/>
</dbReference>
<comment type="similarity">
    <text evidence="1">Belongs to the eIF4E-binding protein family.</text>
</comment>
<dbReference type="GO" id="GO:0005737">
    <property type="term" value="C:cytoplasm"/>
    <property type="evidence" value="ECO:0007669"/>
    <property type="project" value="TreeGrafter"/>
</dbReference>
<feature type="region of interest" description="Disordered" evidence="4">
    <location>
        <begin position="1"/>
        <end position="48"/>
    </location>
</feature>
<keyword evidence="2" id="KW-0810">Translation regulation</keyword>